<protein>
    <submittedName>
        <fullName evidence="1">Putative metal ion transport protein</fullName>
    </submittedName>
</protein>
<dbReference type="RefSeq" id="WP_023431920.1">
    <property type="nucleotide sequence ID" value="NZ_AWXZ01000023.1"/>
</dbReference>
<keyword evidence="2" id="KW-1185">Reference proteome</keyword>
<reference evidence="1 2" key="1">
    <citation type="journal article" date="2014" name="Genome Announc.">
        <title>Draft Genome Sequence of Lutibaculum baratangense Strain AMV1T, Isolated from a Mud Volcano in Andamans, India.</title>
        <authorList>
            <person name="Singh A."/>
            <person name="Sreenivas A."/>
            <person name="Sathyanarayana Reddy G."/>
            <person name="Pinnaka A.K."/>
            <person name="Shivaji S."/>
        </authorList>
    </citation>
    <scope>NUCLEOTIDE SEQUENCE [LARGE SCALE GENOMIC DNA]</scope>
    <source>
        <strain evidence="1 2">AMV1</strain>
    </source>
</reference>
<comment type="caution">
    <text evidence="1">The sequence shown here is derived from an EMBL/GenBank/DDBJ whole genome shotgun (WGS) entry which is preliminary data.</text>
</comment>
<accession>V4QZS0</accession>
<dbReference type="STRING" id="631454.N177_1779"/>
<dbReference type="eggNOG" id="COG1914">
    <property type="taxonomic scope" value="Bacteria"/>
</dbReference>
<organism evidence="1 2">
    <name type="scientific">Lutibaculum baratangense AMV1</name>
    <dbReference type="NCBI Taxonomy" id="631454"/>
    <lineage>
        <taxon>Bacteria</taxon>
        <taxon>Pseudomonadati</taxon>
        <taxon>Pseudomonadota</taxon>
        <taxon>Alphaproteobacteria</taxon>
        <taxon>Hyphomicrobiales</taxon>
        <taxon>Tepidamorphaceae</taxon>
        <taxon>Lutibaculum</taxon>
    </lineage>
</organism>
<dbReference type="Proteomes" id="UP000017819">
    <property type="component" value="Unassembled WGS sequence"/>
</dbReference>
<name>V4QZS0_9HYPH</name>
<dbReference type="AlphaFoldDB" id="V4QZS0"/>
<proteinExistence type="predicted"/>
<evidence type="ECO:0000313" key="2">
    <source>
        <dbReference type="Proteomes" id="UP000017819"/>
    </source>
</evidence>
<gene>
    <name evidence="1" type="ORF">N177_1779</name>
</gene>
<dbReference type="EMBL" id="AWXZ01000023">
    <property type="protein sequence ID" value="ESR25262.1"/>
    <property type="molecule type" value="Genomic_DNA"/>
</dbReference>
<sequence>MPFLALTLLRLLNSSRTPAEWRNGPLSNALLALAAALFVFLCLHELWDLVAGSGG</sequence>
<evidence type="ECO:0000313" key="1">
    <source>
        <dbReference type="EMBL" id="ESR25262.1"/>
    </source>
</evidence>